<accession>A0A8K2A1P3</accession>
<dbReference type="InterPro" id="IPR007362">
    <property type="entry name" value="DUF429"/>
</dbReference>
<dbReference type="RefSeq" id="WP_161826336.1">
    <property type="nucleotide sequence ID" value="NZ_WVIC01000034.1"/>
</dbReference>
<name>A0A8K2A1P3_9CYAN</name>
<proteinExistence type="predicted"/>
<dbReference type="Pfam" id="PF04250">
    <property type="entry name" value="DUF429"/>
    <property type="match status" value="1"/>
</dbReference>
<organism evidence="1 2">
    <name type="scientific">Petrachloros mirabilis ULC683</name>
    <dbReference type="NCBI Taxonomy" id="2781853"/>
    <lineage>
        <taxon>Bacteria</taxon>
        <taxon>Bacillati</taxon>
        <taxon>Cyanobacteriota</taxon>
        <taxon>Cyanophyceae</taxon>
        <taxon>Synechococcales</taxon>
        <taxon>Petrachlorosaceae</taxon>
        <taxon>Petrachloros</taxon>
        <taxon>Petrachloros mirabilis</taxon>
    </lineage>
</organism>
<evidence type="ECO:0000313" key="2">
    <source>
        <dbReference type="Proteomes" id="UP000607397"/>
    </source>
</evidence>
<evidence type="ECO:0000313" key="1">
    <source>
        <dbReference type="EMBL" id="NCJ07862.1"/>
    </source>
</evidence>
<dbReference type="Proteomes" id="UP000607397">
    <property type="component" value="Unassembled WGS sequence"/>
</dbReference>
<reference evidence="1" key="1">
    <citation type="submission" date="2019-12" db="EMBL/GenBank/DDBJ databases">
        <title>High-Quality draft genome sequences of three cyanobacteria isolated from the limestone walls of the Old Cathedral of Coimbra.</title>
        <authorList>
            <person name="Tiago I."/>
            <person name="Soares F."/>
            <person name="Portugal A."/>
        </authorList>
    </citation>
    <scope>NUCLEOTIDE SEQUENCE [LARGE SCALE GENOMIC DNA]</scope>
    <source>
        <strain evidence="1">C</strain>
    </source>
</reference>
<dbReference type="PIRSF" id="PIRSF018008">
    <property type="entry name" value="UCP018008"/>
    <property type="match status" value="1"/>
</dbReference>
<protein>
    <submittedName>
        <fullName evidence="1">DUF429 domain-containing protein</fullName>
    </submittedName>
</protein>
<sequence>MRFLGIDLGWSSGASGVCCLSWEQETLKLLNLERRLDATAVLAWVDHWLPIPMPGLVAVDAPTRITNPTGMRRCDRDAHRRFGRYHAGCYPANLSSSFAPHTTSFGHQLEARGFSHGPDLVAQQAGRYQIEVFPHAAMISLFELPRILKYKKGRLSHRRPELEKLRHLLQTRLCQLKPALQPLDLPPVPMGGSALKDLEDRLDSLLCAYVGAYYWWWGCDRNWVLGHPHPEQASPEPAPAGYIVVPALPGWDPQHQKAP</sequence>
<keyword evidence="2" id="KW-1185">Reference proteome</keyword>
<dbReference type="EMBL" id="WVIC01000034">
    <property type="protein sequence ID" value="NCJ07862.1"/>
    <property type="molecule type" value="Genomic_DNA"/>
</dbReference>
<gene>
    <name evidence="1" type="ORF">GS597_15375</name>
</gene>
<comment type="caution">
    <text evidence="1">The sequence shown here is derived from an EMBL/GenBank/DDBJ whole genome shotgun (WGS) entry which is preliminary data.</text>
</comment>
<dbReference type="AlphaFoldDB" id="A0A8K2A1P3"/>
<dbReference type="InterPro" id="IPR008306">
    <property type="entry name" value="UCP018008"/>
</dbReference>